<name>A0A2P6NDZ9_9EUKA</name>
<keyword evidence="2" id="KW-1185">Reference proteome</keyword>
<dbReference type="AlphaFoldDB" id="A0A2P6NDZ9"/>
<proteinExistence type="predicted"/>
<evidence type="ECO:0000313" key="2">
    <source>
        <dbReference type="Proteomes" id="UP000241769"/>
    </source>
</evidence>
<accession>A0A2P6NDZ9</accession>
<sequence>MALDLTYEVCQCSLRHTNYKSLTPPSLKANTNIKDLPLIGSCETAPEVQGE</sequence>
<dbReference type="Proteomes" id="UP000241769">
    <property type="component" value="Unassembled WGS sequence"/>
</dbReference>
<dbReference type="EMBL" id="MDYQ01000109">
    <property type="protein sequence ID" value="PRP82179.1"/>
    <property type="molecule type" value="Genomic_DNA"/>
</dbReference>
<gene>
    <name evidence="1" type="ORF">PROFUN_10450</name>
</gene>
<comment type="caution">
    <text evidence="1">The sequence shown here is derived from an EMBL/GenBank/DDBJ whole genome shotgun (WGS) entry which is preliminary data.</text>
</comment>
<organism evidence="1 2">
    <name type="scientific">Planoprotostelium fungivorum</name>
    <dbReference type="NCBI Taxonomy" id="1890364"/>
    <lineage>
        <taxon>Eukaryota</taxon>
        <taxon>Amoebozoa</taxon>
        <taxon>Evosea</taxon>
        <taxon>Variosea</taxon>
        <taxon>Cavosteliida</taxon>
        <taxon>Cavosteliaceae</taxon>
        <taxon>Planoprotostelium</taxon>
    </lineage>
</organism>
<dbReference type="InParanoid" id="A0A2P6NDZ9"/>
<reference evidence="1 2" key="1">
    <citation type="journal article" date="2018" name="Genome Biol. Evol.">
        <title>Multiple Roots of Fruiting Body Formation in Amoebozoa.</title>
        <authorList>
            <person name="Hillmann F."/>
            <person name="Forbes G."/>
            <person name="Novohradska S."/>
            <person name="Ferling I."/>
            <person name="Riege K."/>
            <person name="Groth M."/>
            <person name="Westermann M."/>
            <person name="Marz M."/>
            <person name="Spaller T."/>
            <person name="Winckler T."/>
            <person name="Schaap P."/>
            <person name="Glockner G."/>
        </authorList>
    </citation>
    <scope>NUCLEOTIDE SEQUENCE [LARGE SCALE GENOMIC DNA]</scope>
    <source>
        <strain evidence="1 2">Jena</strain>
    </source>
</reference>
<evidence type="ECO:0000313" key="1">
    <source>
        <dbReference type="EMBL" id="PRP82179.1"/>
    </source>
</evidence>
<protein>
    <submittedName>
        <fullName evidence="1">Uncharacterized protein</fullName>
    </submittedName>
</protein>